<dbReference type="Proteomes" id="UP001234989">
    <property type="component" value="Chromosome 11"/>
</dbReference>
<reference evidence="1" key="1">
    <citation type="submission" date="2023-08" db="EMBL/GenBank/DDBJ databases">
        <title>A de novo genome assembly of Solanum verrucosum Schlechtendal, a Mexican diploid species geographically isolated from the other diploid A-genome species in potato relatives.</title>
        <authorList>
            <person name="Hosaka K."/>
        </authorList>
    </citation>
    <scope>NUCLEOTIDE SEQUENCE</scope>
    <source>
        <tissue evidence="1">Young leaves</tissue>
    </source>
</reference>
<dbReference type="PANTHER" id="PTHR36617">
    <property type="entry name" value="PROTEIN, PUTATIVE-RELATED"/>
    <property type="match status" value="1"/>
</dbReference>
<name>A0AAF0UZ68_SOLVR</name>
<protein>
    <recommendedName>
        <fullName evidence="3">Reverse transcriptase zinc-binding domain-containing protein</fullName>
    </recommendedName>
</protein>
<dbReference type="PANTHER" id="PTHR36617:SF16">
    <property type="entry name" value="OS04G0516500 PROTEIN"/>
    <property type="match status" value="1"/>
</dbReference>
<keyword evidence="2" id="KW-1185">Reference proteome</keyword>
<evidence type="ECO:0008006" key="3">
    <source>
        <dbReference type="Google" id="ProtNLM"/>
    </source>
</evidence>
<organism evidence="1 2">
    <name type="scientific">Solanum verrucosum</name>
    <dbReference type="NCBI Taxonomy" id="315347"/>
    <lineage>
        <taxon>Eukaryota</taxon>
        <taxon>Viridiplantae</taxon>
        <taxon>Streptophyta</taxon>
        <taxon>Embryophyta</taxon>
        <taxon>Tracheophyta</taxon>
        <taxon>Spermatophyta</taxon>
        <taxon>Magnoliopsida</taxon>
        <taxon>eudicotyledons</taxon>
        <taxon>Gunneridae</taxon>
        <taxon>Pentapetalae</taxon>
        <taxon>asterids</taxon>
        <taxon>lamiids</taxon>
        <taxon>Solanales</taxon>
        <taxon>Solanaceae</taxon>
        <taxon>Solanoideae</taxon>
        <taxon>Solaneae</taxon>
        <taxon>Solanum</taxon>
    </lineage>
</organism>
<sequence length="128" mass="15098">MRILFPDLYIISLQQNDTIAQMWSPQGWNLMFRGALNVCEVGRVADLLQAFNLFLGINAESDKSVWKLHSRGVFTVKSCYWERNTNHLLTAVWPWKLIWKIKIPLKVACFTWLDVYRSVEHVHLYTWG</sequence>
<dbReference type="EMBL" id="CP133622">
    <property type="protein sequence ID" value="WMV54825.1"/>
    <property type="molecule type" value="Genomic_DNA"/>
</dbReference>
<accession>A0AAF0UZ68</accession>
<dbReference type="AlphaFoldDB" id="A0AAF0UZ68"/>
<proteinExistence type="predicted"/>
<gene>
    <name evidence="1" type="ORF">MTR67_048210</name>
</gene>
<evidence type="ECO:0000313" key="2">
    <source>
        <dbReference type="Proteomes" id="UP001234989"/>
    </source>
</evidence>
<evidence type="ECO:0000313" key="1">
    <source>
        <dbReference type="EMBL" id="WMV54825.1"/>
    </source>
</evidence>